<evidence type="ECO:0000313" key="2">
    <source>
        <dbReference type="EMBL" id="KAG8630919.1"/>
    </source>
</evidence>
<feature type="compositionally biased region" description="Basic and acidic residues" evidence="1">
    <location>
        <begin position="101"/>
        <end position="110"/>
    </location>
</feature>
<dbReference type="EMBL" id="JAESVG020000001">
    <property type="protein sequence ID" value="KAG8630919.1"/>
    <property type="molecule type" value="Genomic_DNA"/>
</dbReference>
<evidence type="ECO:0000256" key="1">
    <source>
        <dbReference type="SAM" id="MobiDB-lite"/>
    </source>
</evidence>
<feature type="compositionally biased region" description="Acidic residues" evidence="1">
    <location>
        <begin position="111"/>
        <end position="129"/>
    </location>
</feature>
<dbReference type="AlphaFoldDB" id="A0A8K0L723"/>
<feature type="compositionally biased region" description="Polar residues" evidence="1">
    <location>
        <begin position="131"/>
        <end position="143"/>
    </location>
</feature>
<reference evidence="2" key="1">
    <citation type="submission" date="2021-07" db="EMBL/GenBank/DDBJ databases">
        <title>Elsinoe batatas strain:CRI-CJ2 Genome sequencing and assembly.</title>
        <authorList>
            <person name="Huang L."/>
        </authorList>
    </citation>
    <scope>NUCLEOTIDE SEQUENCE</scope>
    <source>
        <strain evidence="2">CRI-CJ2</strain>
    </source>
</reference>
<accession>A0A8K0L723</accession>
<evidence type="ECO:0000313" key="3">
    <source>
        <dbReference type="Proteomes" id="UP000809789"/>
    </source>
</evidence>
<gene>
    <name evidence="2" type="ORF">KVT40_000059</name>
</gene>
<name>A0A8K0L723_9PEZI</name>
<sequence length="143" mass="16028">MDQQSSLHNLLQLVEQEMVLGDVGAERLLKQLTEAPALGHILSPMMEEHQIWMPQNFRILDPENPGKLRLPCPEADYDPDYESPEPEELQDGIISQGLKARQREAQAARGEEEEGELGSDAESYIEDDAAMTNTQCSRLSHAD</sequence>
<protein>
    <submittedName>
        <fullName evidence="2">Uncharacterized protein</fullName>
    </submittedName>
</protein>
<organism evidence="2 3">
    <name type="scientific">Elsinoe batatas</name>
    <dbReference type="NCBI Taxonomy" id="2601811"/>
    <lineage>
        <taxon>Eukaryota</taxon>
        <taxon>Fungi</taxon>
        <taxon>Dikarya</taxon>
        <taxon>Ascomycota</taxon>
        <taxon>Pezizomycotina</taxon>
        <taxon>Dothideomycetes</taxon>
        <taxon>Dothideomycetidae</taxon>
        <taxon>Myriangiales</taxon>
        <taxon>Elsinoaceae</taxon>
        <taxon>Elsinoe</taxon>
    </lineage>
</organism>
<proteinExistence type="predicted"/>
<feature type="region of interest" description="Disordered" evidence="1">
    <location>
        <begin position="98"/>
        <end position="143"/>
    </location>
</feature>
<keyword evidence="3" id="KW-1185">Reference proteome</keyword>
<comment type="caution">
    <text evidence="2">The sequence shown here is derived from an EMBL/GenBank/DDBJ whole genome shotgun (WGS) entry which is preliminary data.</text>
</comment>
<dbReference type="Proteomes" id="UP000809789">
    <property type="component" value="Unassembled WGS sequence"/>
</dbReference>